<dbReference type="NCBIfam" id="NF012209">
    <property type="entry name" value="LEPR-8K"/>
    <property type="match status" value="1"/>
</dbReference>
<name>A0ABZ1CEL1_9BACT</name>
<dbReference type="SUPFAM" id="SSF47473">
    <property type="entry name" value="EF-hand"/>
    <property type="match status" value="1"/>
</dbReference>
<evidence type="ECO:0000313" key="2">
    <source>
        <dbReference type="Proteomes" id="UP000738431"/>
    </source>
</evidence>
<accession>A0ABZ1CEL1</accession>
<dbReference type="InterPro" id="IPR011992">
    <property type="entry name" value="EF-hand-dom_pair"/>
</dbReference>
<dbReference type="InterPro" id="IPR018247">
    <property type="entry name" value="EF_Hand_1_Ca_BS"/>
</dbReference>
<keyword evidence="2" id="KW-1185">Reference proteome</keyword>
<reference evidence="1 2" key="1">
    <citation type="submission" date="2023-12" db="EMBL/GenBank/DDBJ databases">
        <title>Description of an unclassified Opitutus bacterium of Verrucomicrobiota.</title>
        <authorList>
            <person name="Zhang D.-F."/>
        </authorList>
    </citation>
    <scope>NUCLEOTIDE SEQUENCE [LARGE SCALE GENOMIC DNA]</scope>
    <source>
        <strain evidence="1 2">WL0086</strain>
    </source>
</reference>
<evidence type="ECO:0000313" key="1">
    <source>
        <dbReference type="EMBL" id="WRQ89989.1"/>
    </source>
</evidence>
<dbReference type="RefSeq" id="WP_221032086.1">
    <property type="nucleotide sequence ID" value="NZ_CP139781.1"/>
</dbReference>
<dbReference type="Proteomes" id="UP000738431">
    <property type="component" value="Chromosome"/>
</dbReference>
<gene>
    <name evidence="1" type="ORF">K1X11_011270</name>
</gene>
<dbReference type="PROSITE" id="PS00018">
    <property type="entry name" value="EF_HAND_1"/>
    <property type="match status" value="1"/>
</dbReference>
<dbReference type="InterPro" id="IPR053786">
    <property type="entry name" value="LEPRxLL_CS"/>
</dbReference>
<organism evidence="1 2">
    <name type="scientific">Actomonas aquatica</name>
    <dbReference type="NCBI Taxonomy" id="2866162"/>
    <lineage>
        <taxon>Bacteria</taxon>
        <taxon>Pseudomonadati</taxon>
        <taxon>Verrucomicrobiota</taxon>
        <taxon>Opitutia</taxon>
        <taxon>Opitutales</taxon>
        <taxon>Opitutaceae</taxon>
        <taxon>Actomonas</taxon>
    </lineage>
</organism>
<sequence length="7750" mass="794310">MSIRRAEFEQAFEVQALEPRIMLSADGFGGGAAAALLDGADAGARVEVLAQPDDFSGDLMAALTGEHGDDFGDTAEAIPLVVAPAGGVWVNPAGGDWNDPSNWENGLVPVAGDDVVITGVGPEASVTLNGNTAALASLTLENGTILVINGALNTVELTVNTGSQLVLTSGDSTITGDVHFDSDTRFELLEEGASLTWSGATWSQGGFAHVNTGTTFTQTTGVLTTSLVEQFAISGAYVMSGGELVVQTGEVNLYHDSTLDVTDAVVTLSNATLAAFNESVVTFNNSVLRGEGTYRLNQRLEFADSILRPGGVDTAGTIDIVYGEDEVPGVLDLIGAWSIELEVFGTGDFDQVSIAGTVNVETDAGGVVTLDASAADFGDTLHETFLGNLLTITGELPVGAPSFAILPGTNQTVTATWESGALTVLTYLPLTATWISPAGGDWSDLANWANGHLPTAGDEVIITGLAADAVITVDNLTLDLTALALDAGTLALVNGATLNMGAGGMLSLQGLSLTGSFLNLSENAVAAIAGDFTAATHSQILVRDSARLYQTEGTWRFNDEAFMQLTNDASFEQIDGLFAANDASVLRIEDAAIWTLSGGEFRLAGTASAELFGTAALMISGGVLNLRDTASHLRAAAAIDFSAGTLTGQGRLTANGGIGIGGLIAPTGALTIDGGQAITFTGTWGIELDVLAVDTFDALSLTGAVTFGSSGGITLNANDADFSDTSEGTAIVGMVVINGSLIGDPADIQVIVGAEFSVEAAWQGTTFNVVTVGGQPADTTATVVGDGLGAASTTLQTMLNDFDLTGATFTVPTLPAELDDLFDLSALAGSLALPTISGATDLASTITALENAGYSVDTSAPGVDFVATLDRTVATDRSLAAGFANAWVEPSDLFAGFADEASLTAVLDLVATLVQHVVFELRDGAFNLLSDTYLALALAGGATLSGSLRQGGRTVNVTGTTTVGTEVRLHYDSGGTTATAAGTVDTQFAVTSGPLQLAYTNAYALSRDSGTLVTIVGGTPGLSAQLSLPEVAGGDLNLTGTRAGDGLSWTLAGSGSATSWLGFDVASWSFAVDLSSATFNGSGSFDTALDVLSHVGIAPTVSLGATFDQDQLAFTGTYSNDLVAITNPAGGTYLSIADFSASISAISDLNAGTWSGALTFSGGDSTFGPDGAPFTASITDGDDADSIAVAGSFNFATQEFSTTADQFEVVAENIVRVAAAGVVLRHERNVTDEQELVSIENVTVELLFLTSAPSTGPPSLTAANLSLRTNGLTIGSGSLNLDSVSIGSTLSLSGVSLSFNSFSFLDGAVSADSVTLAADAAVLFPDGEIFTASATNLSGTYDFSVANDRLALTADTFAFAIDGLVDFQASGISIRPEGDTVFAAANLTANLPAFGITGEITGLEIASDGTPSAVGFTLDTVGLTERLELGGLLPLGITGIAVDFLGDTNGNGVRDVGETFRLDSFDLTVTGTFDFSVLSALPFTPIVEVGAETFDDGTDAFAVTLRVVEGSFQIWQTESITLGVGDLQIGDLVSIDGQITLGGYTDGVWVGDFGGTLTVASLNETVTGSASATVTGSLDAETGTLTVNTGATLDLGIGSTIAFTDTALTANFTIAPTESDGIALSFSTTTASIGTLTVGSLFTASNVTAGLTGLTVSGSGVGLGSISLSAGAATLLPGNSLGITATTTGFSGSYDFSTDPDTFELTAATVDFALAGKVTFSATGVSLTPNDAVIMAVASVDASLPGLGVSGSITGFELAADGTPTATSITLDTSGLADSLGLGGVLPFNIATIALTPPAEGERVGFDNFDLTVTGTIDFSGLSGLPFTPSITIDGQTSRSDDETAAEFSFTVRLDSGDIQIWDTPTISLGIEGLQIGSLLEIDGSVTLGGYTDGVWGGTFAGALTVTSLNGTVTGSASAAVTGSVEVSTGTITVNTAATLDLGIGTTITLGGAVATTNFTIRDDETDGVVFSIVEANLAIGTLTVGSLFSASNVSAGLTGLTVSGSGVGLGSISLSAGAATLLPGNSLGITATTTGFSGSYDFSTEPDTFELTAATVDFALAGKVTFSATGVSLTPNDAVIMAVASVEASLPGLGVSGSITGFELAADGTPTATSITLNTSGLADNLGLGGVLPFNIATIALTPPAEGERVGFDNFDLTVTGTIDFSGLGGLPFTPSITIDGQTSRSDDETAAEFSFTVRLDSGDIQIWDTPTISLGIEGLQIGSLLEIDGSVTLGGYTDGVWGGTFAGALTVTSLNGTVTGSASAAVTGSVDVSTGTITVNTAATLDLGIGTTITLGGAVATTNFTIRDDETDGVVFRIAEANLAIGTLTVGSLFSASNVTAGLTGLTVSGSRVGLGSISLSAGSATLLPGNSLGITATTTGFSGSYDFSTDPDTFELTAATVDFALAGKVTFSATGVSLTPNDAVIMSLASVEANLPSLGVNGSVTGFELAANGTPSATSITLDTSGFAEDLQLAGLLPLNITRVALAGLGEGERITFEDFNLSVAGTLNFGLFSALPFTPYIVIGDQTSRSDDATPVEFAFTVQVEEGVLHIIESPTITLGIEELRIGSLLQIDGSVTLGGYSAGVWSGTLGGALTLTSLRPPANNAASAPTSTTVDVSGAHDVAAGTLQLSLSTAITFGLGNSIDFVDAGIAVDFTVRTWESGALELLDLSVQATAGEMTVGSILSASEVAVGFSGFSITGAGISLDSVNLSAGAAALFPDSTGFTASVTGFNGSYDFTAESDPFILEAASVAFVVPGLVSFNATAVSIRPASDVVLSLGEIAVELPGLGVGGTVTGFELTSGGAPSAVAMSLDTSGLADSLALAGVLPFNLNGVGARFLGDTNGNGQRDEGEVFRLDAFDLSVDGVFDFSKLSALPFTPILRIGDTTADDGTDTVSFTVRVVDGVITPWDLGPIEIGVSDLNVGESFSFSGSIMLGGYAEGAWVPDFGGSLSLAAGSSTGNVSGAVSATIAGSLDVTTGVLAVDADFAVSFTLGNYVQVTNAAVGLSLTITTVDQDTGGITFADPVLDLRSASVDSLSVTLGSLLELEATAATFDFDATGDEVLLSVGSLTASIPGVGLSGSARNFAVAANGALIPAEDFAVSFEFGASASGLIKWPEWMPIEVSVFELAWPDLAADPLDFTLRLSASVGIDNLAGSQLTLYGSIEGLVIDVGALKSGAFPIIGLGEVALSVGGKIASAEVSAGLVLGMVRLDAAGNQIADDDTTTTVADGVLWGAVRGSINVAGYGGLEVYLGLSQFGPLQGYIKATVPLTIPYVGIAFTDFRGGITFNSELPSVDDPLALRDHPEFTPSGDLGFNEWREILEGSLATQIAAHAESGNFGLLLSPFTIEGGVTIFSIYASTATFNIQADFKMDSRGRFLARGAFQLGGSFSFTANLYIDMSAFITEGDGTVIFLAELPSEVPVATIYGLLSFDFGETVDPDNPPAAPFEQFIIRLEGGAQLEIAGIPGFVLGGGVSFEVALNAPSLHITVDGRAAVPYLGDVVGMAGDFSVFFGEDETIELAGMLALAPADFTQLESIGLDIEAFALLRFNTTSEAIDYSLTLAGQEEPRTFTVGPGEASILVEGLLSFAPGGTELFRLQGLASMTWSANGFDVLTSGTLLAGPVSTPLLRFNSQGYLHLELNGIAPGMAAQFTLDLDPDDDVLAAIGVELDGHYEFIMNTTGEDVDFSLPSQLAASSTVTRIHLPRGPPSADGESIGAAGPYLIVRAEGTLKLLDLVDLEGVFDFQVADGQVQLDYEAKVRLAVADITFYQYDAQGIFRIDASGLYGWADLVIDTSVGLPSLGLGFSFDATNQLQVNTTNADQTLGDVTLDAGRYAHVRAAGALIVGAWRFVGTYDLSAAVDGVSAVATGSVSLGIGDIEFASFDFAGTLLIRDDGIFAQLALAQSRSAPTVYGFGFSAATSYELSLNTTQEEINGVAAGLGARIIATGALVIGNWEIDGVYTLNASTTGIGFAASAALIFRAGGDELFRVPLEFEIELDIPGIIEQIDLELSLADLGINVPGLELSGAAQIMINTTAEQQGEIPPGPILRFNIEGQAVIGGLALDGTFGFESTLGSVTMISDFAVNLGPANEPVLSFTGTGEIELTLLGAAGYLNLALTGGVPVFQDYFSADFYFFVEVNTRPVPYTLGDRELPAGPTVGIGAIGTFHAAGLSLVGTFTLVASGEGVALTMDASAEIAVGELTLMNLTAVGGMHLGLDGLVAALDVVPNDINFESVGLNLDTETNFALRINTTGAAQTIEGIDLEAGHYARVLFSSSLTYGVTRFEGDFSLSVENETAELLLATDMIAEFPAVIGGDPVELFRVGATGGMRIGPDGVVAAIDVDMGAQESLSLFEIELPMGAEQAATILFNTTGAEQTINGVTLDAGRYLRIATEGAIYLGPGWFEGYYVLEVGETGIELVTSADFVLGLPGTDISLLRYQTQGGLSIKANGIAGAVILNAPVGLSGLDTLGLQVDTIGLDQVRMLRINTTGEEVVLGEVVLEAGHYLEVYSEDSLSIGVASVTGAMIFRVDEHGLLLGGDLDIFFGLPAIAGVSDEIALYNGEASIELNLTPGGVYGLGTLADVVNPITVAGVDLTPDYENRWTLTINTTSDDQMVGEETLRAGSFSMGALLSFGVLGQTIESNVLFTIDSTNRVIGGLVRGTYDMTLGDWTPFSYEATGFVFIADAGVGFDLDLELVGGAGIPGLTLNGDYHLRVSTFTEATTIASYTVGGIEVPGLTLDEGGSFRVAMNGQIEVGGLEFDGSYFLEVSDGAGLFDTSLTIAFDASLHLAVGDLNLLTFDVVGGLSASVNGIWGGFAINLPTAGLDTGALGFSLEASYRLEINTTGAAQTVGELDLPAGPYARVEASGDMVIGALRLSGTYGFSVGVGSILIDSTGSVSLGVAGITFYSFDYDGSFALDGSGLYASLSLTEGSNNRDQYGFGFSADATYTLGINTTHTERDGVPPGLGARVRVEGNLEIGDVSMSGVYDLTASTTGIGFAASAALVLRAEDTVLLEVPIDFSINLDIPGIVEDIALDVAAEDLGLDIPGLDFAGSASIVINTTGVEQGDIPAGPILQLAVEGTATVGAIDLSGRFAIEGSLNRTRMLTSFTYDLGPEGDPLLSFSATGAFNLGLDGVAGIFDLELAAGDAAIREYLGTDLTYQLVINTTGSEYQLFDLTLPAGPLYQVEAHGDIDLGGFTSSGDYIFRVDGTGLLLEMESEVDISIPGFAGGDDLQLFNFAVDGGLVINRDGIATALEVVPTFAQLDAFGMEVGPDASYRLAVNTTGNSYTFGDVELEAGVYARFEVSGSMSYGIATMTGLFRFEADTAGVFEMQSVAELELTIPGLGELARFAQSGGFRFDSTGAIAAIDLEQSLASDRIELGGVTLPFKAEQSFLLRLNTTGEAREIAGVALEAGNYFAIDTVGEIDFGIARSGGPMSLIVEDQNLDITFDQEVWVGIPGTELALYNATMVGALHVGGDGVWAAIDMDRQVGTDAAAALGIDFGTIGAEESIQLLLNTTGAAQQAGDVALAAGSYIEILRSGAIGVGVASLTGNQRFYAGDGGVAFENSGTVSVGLPASGDFDGLTLFEANVVADMIITGDGVWGAYSLTRSTDSLSVAGMKLTPDYDAGVTMTLNTTDTEQEAGGLTIAANSLRIAGVMSFDVLGAQLSGQSILTVDWEQGYGAIAFDGSASIGIGDWRPFAYDASGFILIGEDGVVTNLDLSLTGGDGVPGIDFDGTWTLRASTMSDAVTVAAFSASGIDVPEITIEAGNMLRTHMSGAINVSGGLSVQGEFDLSANSVEFAMSAQGTVDFFGATASLDGRMFIHPDRGFVANLALEWGGIDNAFMTLEGSAYLRINTWDGVWEEVAPSTYEVGLVDATLRLGFTELTGEAAFQWTDGEAQLWADMDATLLPGMDGHFDGFISSTGDFDLNGSFTLAMGDRDLAGAFGTLQANLNNETGLTGTVSGDLYVPGGDYGHLSGTFAMTADEARLTVDETAFVLLGGIVRIDGGFEATLSEGIFSLALDEVQLTLRVPGIEQTATVSGHINSIGVFDLQGSMTLDVGDTTLGADGTVELRVNNDGIAGAVSGSLYVPGDYGSYSGTFAADATGYQISASTRFVLLGGIVLLDGSFTLVQTTERSRFTIAEMTAQSRVPGLDGSFTVSGYIDGSGDFEILGTTSFDVGTNTVGAEVDIDVSLTPDGFAGDFSGSVYVPGDYGSFTGSLSADTSGFDLEGNARFVLLGGLVLLDGGINVRQHNGVLEIAINRMSAESRIPGWDSSFTLDGYVNSDGTFDLSGSADVGVGNSTLGVSGTVDLRVRDSGISGAIDGTLYVPGDYNDFSGSFSANSAGFDLDIQARFGLLGGAFILDGGFAMTLRNSELSVALDNIHVTSRIPGWDTTFRIDGYIHADGDFYLTGQSSLAVGNDTLGATATLDLVIRDEGVSADVSGRLTVPGDYASFSGTFAADCDGFDLAVSSRFALLGALVVLDGDLGISYRNNTLSFTFDDIDLESRVPGLGSHIAVSGYIRSNGQFSLTGTTSLTVGNRTVGAEIDITVHITQDGFAGSFSGQLYVPGDYASFTGSLTADSSGFDLEGSSRFVLLGGLMLLDGDLNVRQRNGVLEIAINRMSAESRIPGLNSNFTLDGYIHSDGTFSLTGTARMDVGNRTIGAVGNISITVDHEGIRGSLRGTVYVPGDYAGISGHFSANADGWSLSIDRVRFVVLGGTLLIDGALNIRSIDGGIYISVPQSKVSMWGLNGSVSGYFNSSNGHWRVDGHIGFYFGGDIGARGDIYFDVGHDRARATASGSAWARKTFKVLWWKKTYSASTSYRASIDLNSGRMDVSIRIWKFNFTVHVRLKGGFRVWLSDVGGSTVFLDVNRNGVLDEGEPFTLADEEGNFDFATAFDPDAEGNEVLEGEVTVAYRPLGQLTPFDTNGDGVLSADEISLYAVNGMVVDQTADDRLLYRDANGNGVFDDGELNVVASFDEVTSFDTDNPLVEGTAFAVFDDDGDGLLDGVEALGLELALYGARAPLTRIDTAVEGSLPVVDAEFVFADANGNGVYDAGEVRVTPDDMGIFTFADPLDIDAAARLGRLAPFDTNGNGRIDPSEGVFVITGGTDNDNGLTNPVAAAGLATNYGSGIEGNINPLTSLQVSLVDQGLSEDDASGLIADAFNLPDDVDVDSFNPLADTGAGAATESATLGAGAMLSSLVTGGAGLLGNNGDAGLQDAVIDHLASVLIADANDGDGIVDLDLTDAQTVATVLVGASNRTGRDLDETVATAAATVLSNVAQDISETVAAGGDVDRALAANKAVFLDAVNTSLESLGNGSSTADDVTDQFSDDALDDLRSQVQLTPSVGPELAAIADQITLGAHEAHIALTLTDEDSRASDLSFTVTSSDESIVAADAVSFEHNNGEWTLVVPTGLADNGETTLTVTVSDGEASTTQAFVLSLDGINPVVQVAQPVPNQVLTAGQSVSFDLAEIFDDPNGDAAYAITALGANPTVDAVIRDGQLVLTARTDLSGLAVFDLVGSDAHGSATTRFSVVSYPTITVADEVRYTTDGRIEIDVTLSNPATQSLALNYRLTANESSAANPLGGRLTFAAGETSKTLSFDLATSGLGDVRVSELNFGLTGAWASGSFAIDLNNRNPVELLDLQRRMSLTFDFAAAYDFVIAAEAGEAEDGAWWSALIDATAGSEPILLTTGHGAATGVVHAAAATDLAAATGLKALEQPRALRGL</sequence>
<protein>
    <submittedName>
        <fullName evidence="1">LEPR-XLL domain-containing protein</fullName>
    </submittedName>
</protein>
<dbReference type="EMBL" id="CP139781">
    <property type="protein sequence ID" value="WRQ89989.1"/>
    <property type="molecule type" value="Genomic_DNA"/>
</dbReference>
<proteinExistence type="predicted"/>